<comment type="caution">
    <text evidence="1">The sequence shown here is derived from an EMBL/GenBank/DDBJ whole genome shotgun (WGS) entry which is preliminary data.</text>
</comment>
<gene>
    <name evidence="1" type="ORF">DJ90_4789</name>
</gene>
<dbReference type="Proteomes" id="UP000029278">
    <property type="component" value="Unassembled WGS sequence"/>
</dbReference>
<organism evidence="1 2">
    <name type="scientific">Paenibacillus macerans</name>
    <name type="common">Bacillus macerans</name>
    <dbReference type="NCBI Taxonomy" id="44252"/>
    <lineage>
        <taxon>Bacteria</taxon>
        <taxon>Bacillati</taxon>
        <taxon>Bacillota</taxon>
        <taxon>Bacilli</taxon>
        <taxon>Bacillales</taxon>
        <taxon>Paenibacillaceae</taxon>
        <taxon>Paenibacillus</taxon>
    </lineage>
</organism>
<reference evidence="1 2" key="1">
    <citation type="submission" date="2014-04" db="EMBL/GenBank/DDBJ databases">
        <authorList>
            <person name="Bishop-Lilly K.A."/>
            <person name="Broomall S.M."/>
            <person name="Chain P.S."/>
            <person name="Chertkov O."/>
            <person name="Coyne S.R."/>
            <person name="Daligault H.E."/>
            <person name="Davenport K.W."/>
            <person name="Erkkila T."/>
            <person name="Frey K.G."/>
            <person name="Gibbons H.S."/>
            <person name="Gu W."/>
            <person name="Jaissle J."/>
            <person name="Johnson S.L."/>
            <person name="Koroleva G.I."/>
            <person name="Ladner J.T."/>
            <person name="Lo C.-C."/>
            <person name="Minogue T.D."/>
            <person name="Munk C."/>
            <person name="Palacios G.F."/>
            <person name="Redden C.L."/>
            <person name="Rosenzweig C.N."/>
            <person name="Scholz M.B."/>
            <person name="Teshima H."/>
            <person name="Xu Y."/>
        </authorList>
    </citation>
    <scope>NUCLEOTIDE SEQUENCE [LARGE SCALE GENOMIC DNA]</scope>
    <source>
        <strain evidence="1 2">8244</strain>
    </source>
</reference>
<evidence type="ECO:0000313" key="1">
    <source>
        <dbReference type="EMBL" id="KFM93543.1"/>
    </source>
</evidence>
<dbReference type="EMBL" id="JMQA01000052">
    <property type="protein sequence ID" value="KFM93543.1"/>
    <property type="molecule type" value="Genomic_DNA"/>
</dbReference>
<name>A0A090Y469_PAEMA</name>
<sequence length="101" mass="11516">MSFNPRTHMECDKYIKQDAESCWLSIHALTWSATLKGFADPETGETFQSTHSHGVRQGKDGNEDIRACFQSTHSHGVRREHRKSCANIFLFQSTHSHGVRL</sequence>
<dbReference type="HOGENOM" id="CLU_2288742_0_0_9"/>
<keyword evidence="2" id="KW-1185">Reference proteome</keyword>
<protein>
    <submittedName>
        <fullName evidence="1">Uncharacterized protein</fullName>
    </submittedName>
</protein>
<proteinExistence type="predicted"/>
<evidence type="ECO:0000313" key="2">
    <source>
        <dbReference type="Proteomes" id="UP000029278"/>
    </source>
</evidence>
<accession>A0A090Y469</accession>
<dbReference type="AlphaFoldDB" id="A0A090Y469"/>